<feature type="compositionally biased region" description="Polar residues" evidence="1">
    <location>
        <begin position="7"/>
        <end position="18"/>
    </location>
</feature>
<evidence type="ECO:0000256" key="2">
    <source>
        <dbReference type="SAM" id="Phobius"/>
    </source>
</evidence>
<feature type="region of interest" description="Disordered" evidence="1">
    <location>
        <begin position="1"/>
        <end position="39"/>
    </location>
</feature>
<feature type="compositionally biased region" description="Basic and acidic residues" evidence="1">
    <location>
        <begin position="26"/>
        <end position="39"/>
    </location>
</feature>
<organism evidence="3 4">
    <name type="scientific">Demequina lutea</name>
    <dbReference type="NCBI Taxonomy" id="431489"/>
    <lineage>
        <taxon>Bacteria</taxon>
        <taxon>Bacillati</taxon>
        <taxon>Actinomycetota</taxon>
        <taxon>Actinomycetes</taxon>
        <taxon>Micrococcales</taxon>
        <taxon>Demequinaceae</taxon>
        <taxon>Demequina</taxon>
    </lineage>
</organism>
<keyword evidence="4" id="KW-1185">Reference proteome</keyword>
<reference evidence="3 4" key="1">
    <citation type="submission" date="2020-07" db="EMBL/GenBank/DDBJ databases">
        <title>Sequencing the genomes of 1000 actinobacteria strains.</title>
        <authorList>
            <person name="Klenk H.-P."/>
        </authorList>
    </citation>
    <scope>NUCLEOTIDE SEQUENCE [LARGE SCALE GENOMIC DNA]</scope>
    <source>
        <strain evidence="3 4">DSM 19970</strain>
    </source>
</reference>
<dbReference type="RefSeq" id="WP_062076117.1">
    <property type="nucleotide sequence ID" value="NZ_BBRC01000017.1"/>
</dbReference>
<evidence type="ECO:0000256" key="1">
    <source>
        <dbReference type="SAM" id="MobiDB-lite"/>
    </source>
</evidence>
<dbReference type="EMBL" id="JACBZO010000001">
    <property type="protein sequence ID" value="NYI41771.1"/>
    <property type="molecule type" value="Genomic_DNA"/>
</dbReference>
<sequence>MSAAPLRSSTAMRSSTPPLRSAPTREAPRREHLRPVPAPQHERSLAPFAWLCVMIVLGALGAVLALNTTMAGGAYQSRDLTIEIAALHQQRATALTKLESNAAPGALALQARSLGMVPADHIGFITLATGQVLQAGG</sequence>
<evidence type="ECO:0008006" key="5">
    <source>
        <dbReference type="Google" id="ProtNLM"/>
    </source>
</evidence>
<keyword evidence="2" id="KW-0472">Membrane</keyword>
<name>A0A7Y9ZE83_9MICO</name>
<feature type="transmembrane region" description="Helical" evidence="2">
    <location>
        <begin position="48"/>
        <end position="68"/>
    </location>
</feature>
<comment type="caution">
    <text evidence="3">The sequence shown here is derived from an EMBL/GenBank/DDBJ whole genome shotgun (WGS) entry which is preliminary data.</text>
</comment>
<protein>
    <recommendedName>
        <fullName evidence="5">Cell division protein FtsL</fullName>
    </recommendedName>
</protein>
<keyword evidence="2" id="KW-1133">Transmembrane helix</keyword>
<proteinExistence type="predicted"/>
<dbReference type="AlphaFoldDB" id="A0A7Y9ZE83"/>
<evidence type="ECO:0000313" key="3">
    <source>
        <dbReference type="EMBL" id="NYI41771.1"/>
    </source>
</evidence>
<evidence type="ECO:0000313" key="4">
    <source>
        <dbReference type="Proteomes" id="UP000547973"/>
    </source>
</evidence>
<accession>A0A7Y9ZE83</accession>
<dbReference type="Proteomes" id="UP000547973">
    <property type="component" value="Unassembled WGS sequence"/>
</dbReference>
<keyword evidence="2" id="KW-0812">Transmembrane</keyword>
<gene>
    <name evidence="3" type="ORF">BKA03_001890</name>
</gene>